<dbReference type="CDD" id="cd01890">
    <property type="entry name" value="LepA"/>
    <property type="match status" value="1"/>
</dbReference>
<dbReference type="InterPro" id="IPR000795">
    <property type="entry name" value="T_Tr_GTP-bd_dom"/>
</dbReference>
<dbReference type="NCBIfam" id="TIGR01393">
    <property type="entry name" value="lepA"/>
    <property type="match status" value="1"/>
</dbReference>
<dbReference type="InterPro" id="IPR035647">
    <property type="entry name" value="EFG_III/V"/>
</dbReference>
<dbReference type="PANTHER" id="PTHR43512">
    <property type="entry name" value="TRANSLATION FACTOR GUF1-RELATED"/>
    <property type="match status" value="1"/>
</dbReference>
<keyword evidence="3 7" id="KW-0378">Hydrolase</keyword>
<dbReference type="PRINTS" id="PR00315">
    <property type="entry name" value="ELONGATNFCT"/>
</dbReference>
<gene>
    <name evidence="7 9" type="primary">lepA</name>
    <name evidence="9" type="ORF">QWY29_15840</name>
</gene>
<dbReference type="Gene3D" id="3.40.50.300">
    <property type="entry name" value="P-loop containing nucleotide triphosphate hydrolases"/>
    <property type="match status" value="1"/>
</dbReference>
<keyword evidence="9" id="KW-0251">Elongation factor</keyword>
<comment type="catalytic activity">
    <reaction evidence="7">
        <text>GTP + H2O = GDP + phosphate + H(+)</text>
        <dbReference type="Rhea" id="RHEA:19669"/>
        <dbReference type="ChEBI" id="CHEBI:15377"/>
        <dbReference type="ChEBI" id="CHEBI:15378"/>
        <dbReference type="ChEBI" id="CHEBI:37565"/>
        <dbReference type="ChEBI" id="CHEBI:43474"/>
        <dbReference type="ChEBI" id="CHEBI:58189"/>
        <dbReference type="EC" id="3.6.5.n1"/>
    </reaction>
</comment>
<dbReference type="EC" id="3.6.5.n1" evidence="7"/>
<comment type="caution">
    <text evidence="9">The sequence shown here is derived from an EMBL/GenBank/DDBJ whole genome shotgun (WGS) entry which is preliminary data.</text>
</comment>
<keyword evidence="5 7" id="KW-0342">GTP-binding</keyword>
<name>A0ABT8EXD7_9ACTN</name>
<evidence type="ECO:0000313" key="9">
    <source>
        <dbReference type="EMBL" id="MDN4162840.1"/>
    </source>
</evidence>
<evidence type="ECO:0000256" key="1">
    <source>
        <dbReference type="ARBA" id="ARBA00005454"/>
    </source>
</evidence>
<dbReference type="CDD" id="cd03709">
    <property type="entry name" value="lepA_C"/>
    <property type="match status" value="1"/>
</dbReference>
<dbReference type="Gene3D" id="3.30.70.870">
    <property type="entry name" value="Elongation Factor G (Translational Gtpase), domain 3"/>
    <property type="match status" value="1"/>
</dbReference>
<evidence type="ECO:0000313" key="10">
    <source>
        <dbReference type="Proteomes" id="UP001168537"/>
    </source>
</evidence>
<proteinExistence type="inferred from homology"/>
<dbReference type="InterPro" id="IPR005225">
    <property type="entry name" value="Small_GTP-bd"/>
</dbReference>
<dbReference type="Gene3D" id="2.40.30.10">
    <property type="entry name" value="Translation factors"/>
    <property type="match status" value="1"/>
</dbReference>
<dbReference type="PANTHER" id="PTHR43512:SF4">
    <property type="entry name" value="TRANSLATION FACTOR GUF1 HOMOLOG, CHLOROPLASTIC"/>
    <property type="match status" value="1"/>
</dbReference>
<dbReference type="PROSITE" id="PS51722">
    <property type="entry name" value="G_TR_2"/>
    <property type="match status" value="1"/>
</dbReference>
<dbReference type="GO" id="GO:0016787">
    <property type="term" value="F:hydrolase activity"/>
    <property type="evidence" value="ECO:0007669"/>
    <property type="project" value="UniProtKB-KW"/>
</dbReference>
<keyword evidence="6 7" id="KW-0472">Membrane</keyword>
<evidence type="ECO:0000256" key="4">
    <source>
        <dbReference type="ARBA" id="ARBA00022917"/>
    </source>
</evidence>
<feature type="binding site" evidence="7">
    <location>
        <begin position="27"/>
        <end position="32"/>
    </location>
    <ligand>
        <name>GTP</name>
        <dbReference type="ChEBI" id="CHEBI:37565"/>
    </ligand>
</feature>
<feature type="binding site" evidence="7">
    <location>
        <begin position="151"/>
        <end position="154"/>
    </location>
    <ligand>
        <name>GTP</name>
        <dbReference type="ChEBI" id="CHEBI:37565"/>
    </ligand>
</feature>
<feature type="domain" description="Tr-type G" evidence="8">
    <location>
        <begin position="15"/>
        <end position="204"/>
    </location>
</feature>
<dbReference type="Pfam" id="PF00679">
    <property type="entry name" value="EFG_C"/>
    <property type="match status" value="1"/>
</dbReference>
<dbReference type="InterPro" id="IPR031157">
    <property type="entry name" value="G_TR_CS"/>
</dbReference>
<dbReference type="Pfam" id="PF00009">
    <property type="entry name" value="GTP_EFTU"/>
    <property type="match status" value="1"/>
</dbReference>
<dbReference type="InterPro" id="IPR013842">
    <property type="entry name" value="LepA_CTD"/>
</dbReference>
<keyword evidence="4 7" id="KW-0648">Protein biosynthesis</keyword>
<evidence type="ECO:0000256" key="2">
    <source>
        <dbReference type="ARBA" id="ARBA00022741"/>
    </source>
</evidence>
<dbReference type="Pfam" id="PF06421">
    <property type="entry name" value="LepA_C"/>
    <property type="match status" value="1"/>
</dbReference>
<dbReference type="CDD" id="cd03699">
    <property type="entry name" value="EF4_II"/>
    <property type="match status" value="1"/>
</dbReference>
<dbReference type="Gene3D" id="3.30.70.2570">
    <property type="entry name" value="Elongation factor 4, C-terminal domain"/>
    <property type="match status" value="1"/>
</dbReference>
<dbReference type="SUPFAM" id="SSF50447">
    <property type="entry name" value="Translation proteins"/>
    <property type="match status" value="1"/>
</dbReference>
<protein>
    <recommendedName>
        <fullName evidence="7">Elongation factor 4</fullName>
        <shortName evidence="7">EF-4</shortName>
        <ecNumber evidence="7">3.6.5.n1</ecNumber>
    </recommendedName>
    <alternativeName>
        <fullName evidence="7">Ribosomal back-translocase LepA</fullName>
    </alternativeName>
</protein>
<dbReference type="SMART" id="SM00838">
    <property type="entry name" value="EFG_C"/>
    <property type="match status" value="1"/>
</dbReference>
<dbReference type="HAMAP" id="MF_00071">
    <property type="entry name" value="LepA"/>
    <property type="match status" value="1"/>
</dbReference>
<sequence>MPQTPAPKPGHTDPAIIRNFCIIAHIDHGKSTLADRMLQLTGVVDERAARAQYLDRMDIERERGITIKSQAVRMPWTVPAGNEQGAEPGTYVLNMIDTPGHVDFTYEVSRSLEACEAAILLVDAAQGIEAQTLANLYLAMGADLHIIPVLNKIDLPSANPEKYAAELAGLVGCEPEDVLRVSAKTGMGVEELLNHIVHETPPPVGRADRPARALIFDSVYDTYRGVITYVRVIDGELTHRDRIKMMSTGATHEMLELGVISPEQVKADKIGVGEVGYLITGVKDVRQSRVGDTVTTQHHGASEALGGYKHPNPMVYAGLYPIDGDQFGDLREALEKLQLNDAALAYEPETSGALGFGFRCGFLGLLHMEITRDRLEREFGLDLISTAPNVVYEVVMEDGTELTVTNPSEYPEGKIAEVREPVVNATILSPSDYIGTIMELCQTKRGTLQGMDYLSEDRVEMRYTLPMGEIAFDFFDHLKSKTKGYASLNYERSGEQAADLVKVDILLQGEPVDAFSAIIHREAAYSYGVMMASKLKELIPRQQFEVPIQAAIGARVIARENIRAIRKDVLAKCYGGDITRKRKLLEKQKEGKKRMKMVGRVEVPQEAFVAALSTSAPAEKSGKK</sequence>
<comment type="function">
    <text evidence="7">Required for accurate and efficient protein synthesis under certain stress conditions. May act as a fidelity factor of the translation reaction, by catalyzing a one-codon backward translocation of tRNAs on improperly translocated ribosomes. Back-translocation proceeds from a post-translocation (POST) complex to a pre-translocation (PRE) complex, thus giving elongation factor G a second chance to translocate the tRNAs correctly. Binds to ribosomes in a GTP-dependent manner.</text>
</comment>
<dbReference type="InterPro" id="IPR006297">
    <property type="entry name" value="EF-4"/>
</dbReference>
<evidence type="ECO:0000256" key="6">
    <source>
        <dbReference type="ARBA" id="ARBA00023136"/>
    </source>
</evidence>
<dbReference type="Gene3D" id="3.30.70.240">
    <property type="match status" value="1"/>
</dbReference>
<dbReference type="RefSeq" id="WP_300961982.1">
    <property type="nucleotide sequence ID" value="NZ_JAUHJR010000007.1"/>
</dbReference>
<dbReference type="SUPFAM" id="SSF52540">
    <property type="entry name" value="P-loop containing nucleoside triphosphate hydrolases"/>
    <property type="match status" value="1"/>
</dbReference>
<dbReference type="GO" id="GO:0003746">
    <property type="term" value="F:translation elongation factor activity"/>
    <property type="evidence" value="ECO:0007669"/>
    <property type="project" value="UniProtKB-KW"/>
</dbReference>
<dbReference type="CDD" id="cd16260">
    <property type="entry name" value="EF4_III"/>
    <property type="match status" value="1"/>
</dbReference>
<keyword evidence="2 7" id="KW-0547">Nucleotide-binding</keyword>
<dbReference type="NCBIfam" id="TIGR00231">
    <property type="entry name" value="small_GTP"/>
    <property type="match status" value="1"/>
</dbReference>
<dbReference type="PROSITE" id="PS00301">
    <property type="entry name" value="G_TR_1"/>
    <property type="match status" value="1"/>
</dbReference>
<evidence type="ECO:0000256" key="3">
    <source>
        <dbReference type="ARBA" id="ARBA00022801"/>
    </source>
</evidence>
<accession>A0ABT8EXD7</accession>
<reference evidence="9" key="1">
    <citation type="submission" date="2023-06" db="EMBL/GenBank/DDBJ databases">
        <title>Draft genome sequence of Nocardioides sp. SOB72.</title>
        <authorList>
            <person name="Zhang G."/>
        </authorList>
    </citation>
    <scope>NUCLEOTIDE SEQUENCE</scope>
    <source>
        <strain evidence="9">SOB72</strain>
    </source>
</reference>
<comment type="similarity">
    <text evidence="1 7">Belongs to the TRAFAC class translation factor GTPase superfamily. Classic translation factor GTPase family. LepA subfamily.</text>
</comment>
<dbReference type="InterPro" id="IPR009000">
    <property type="entry name" value="Transl_B-barrel_sf"/>
</dbReference>
<organism evidence="9 10">
    <name type="scientific">Nocardioides abyssi</name>
    <dbReference type="NCBI Taxonomy" id="3058370"/>
    <lineage>
        <taxon>Bacteria</taxon>
        <taxon>Bacillati</taxon>
        <taxon>Actinomycetota</taxon>
        <taxon>Actinomycetes</taxon>
        <taxon>Propionibacteriales</taxon>
        <taxon>Nocardioidaceae</taxon>
        <taxon>Nocardioides</taxon>
    </lineage>
</organism>
<keyword evidence="10" id="KW-1185">Reference proteome</keyword>
<evidence type="ECO:0000259" key="8">
    <source>
        <dbReference type="PROSITE" id="PS51722"/>
    </source>
</evidence>
<comment type="subcellular location">
    <subcellularLocation>
        <location evidence="7">Cell membrane</location>
        <topology evidence="7">Peripheral membrane protein</topology>
        <orientation evidence="7">Cytoplasmic side</orientation>
    </subcellularLocation>
</comment>
<dbReference type="InterPro" id="IPR038363">
    <property type="entry name" value="LepA_C_sf"/>
</dbReference>
<dbReference type="EMBL" id="JAUHJR010000007">
    <property type="protein sequence ID" value="MDN4162840.1"/>
    <property type="molecule type" value="Genomic_DNA"/>
</dbReference>
<dbReference type="InterPro" id="IPR027417">
    <property type="entry name" value="P-loop_NTPase"/>
</dbReference>
<dbReference type="InterPro" id="IPR000640">
    <property type="entry name" value="EFG_V-like"/>
</dbReference>
<dbReference type="Proteomes" id="UP001168537">
    <property type="component" value="Unassembled WGS sequence"/>
</dbReference>
<dbReference type="SUPFAM" id="SSF54980">
    <property type="entry name" value="EF-G C-terminal domain-like"/>
    <property type="match status" value="2"/>
</dbReference>
<evidence type="ECO:0000256" key="7">
    <source>
        <dbReference type="HAMAP-Rule" id="MF_00071"/>
    </source>
</evidence>
<evidence type="ECO:0000256" key="5">
    <source>
        <dbReference type="ARBA" id="ARBA00023134"/>
    </source>
</evidence>
<dbReference type="InterPro" id="IPR035654">
    <property type="entry name" value="LepA_IV"/>
</dbReference>
<keyword evidence="7" id="KW-1003">Cell membrane</keyword>